<dbReference type="Proteomes" id="UP000232323">
    <property type="component" value="Unassembled WGS sequence"/>
</dbReference>
<feature type="compositionally biased region" description="Basic and acidic residues" evidence="1">
    <location>
        <begin position="75"/>
        <end position="89"/>
    </location>
</feature>
<comment type="caution">
    <text evidence="2">The sequence shown here is derived from an EMBL/GenBank/DDBJ whole genome shotgun (WGS) entry which is preliminary data.</text>
</comment>
<evidence type="ECO:0000256" key="1">
    <source>
        <dbReference type="SAM" id="MobiDB-lite"/>
    </source>
</evidence>
<keyword evidence="3" id="KW-1185">Reference proteome</keyword>
<reference evidence="2 3" key="1">
    <citation type="submission" date="2017-08" db="EMBL/GenBank/DDBJ databases">
        <title>Acidophilic green algal genome provides insights into adaptation to an acidic environment.</title>
        <authorList>
            <person name="Hirooka S."/>
            <person name="Hirose Y."/>
            <person name="Kanesaki Y."/>
            <person name="Higuchi S."/>
            <person name="Fujiwara T."/>
            <person name="Onuma R."/>
            <person name="Era A."/>
            <person name="Ohbayashi R."/>
            <person name="Uzuka A."/>
            <person name="Nozaki H."/>
            <person name="Yoshikawa H."/>
            <person name="Miyagishima S.Y."/>
        </authorList>
    </citation>
    <scope>NUCLEOTIDE SEQUENCE [LARGE SCALE GENOMIC DNA]</scope>
    <source>
        <strain evidence="2 3">NIES-2499</strain>
    </source>
</reference>
<organism evidence="2 3">
    <name type="scientific">Chlamydomonas eustigma</name>
    <dbReference type="NCBI Taxonomy" id="1157962"/>
    <lineage>
        <taxon>Eukaryota</taxon>
        <taxon>Viridiplantae</taxon>
        <taxon>Chlorophyta</taxon>
        <taxon>core chlorophytes</taxon>
        <taxon>Chlorophyceae</taxon>
        <taxon>CS clade</taxon>
        <taxon>Chlamydomonadales</taxon>
        <taxon>Chlamydomonadaceae</taxon>
        <taxon>Chlamydomonas</taxon>
    </lineage>
</organism>
<dbReference type="EMBL" id="BEGY01000016">
    <property type="protein sequence ID" value="GAX76233.1"/>
    <property type="molecule type" value="Genomic_DNA"/>
</dbReference>
<evidence type="ECO:0000313" key="3">
    <source>
        <dbReference type="Proteomes" id="UP000232323"/>
    </source>
</evidence>
<feature type="region of interest" description="Disordered" evidence="1">
    <location>
        <begin position="44"/>
        <end position="89"/>
    </location>
</feature>
<sequence length="169" mass="19442">MELTEYEKDRELRVQKNKAQLESLGILTALNRIELHKKESIQCSKRVRIQTEEPHPRRRSQRQLGVKVESGDAGPGEREGADGSVVKQERSLQRPFLCSTSNMSTEPCDYNDLNKFRLHTMSEKALRLRISKIRNVAKLKSFIQVLESQEMADLAQEARQALQLLLDPE</sequence>
<gene>
    <name evidence="2" type="ORF">CEUSTIGMA_g3677.t1</name>
</gene>
<protein>
    <submittedName>
        <fullName evidence="2">Uncharacterized protein</fullName>
    </submittedName>
</protein>
<evidence type="ECO:0000313" key="2">
    <source>
        <dbReference type="EMBL" id="GAX76233.1"/>
    </source>
</evidence>
<dbReference type="AlphaFoldDB" id="A0A250WZG2"/>
<proteinExistence type="predicted"/>
<name>A0A250WZG2_9CHLO</name>
<accession>A0A250WZG2</accession>